<feature type="transmembrane region" description="Helical" evidence="10">
    <location>
        <begin position="306"/>
        <end position="324"/>
    </location>
</feature>
<evidence type="ECO:0000256" key="5">
    <source>
        <dbReference type="ARBA" id="ARBA00013268"/>
    </source>
</evidence>
<dbReference type="InterPro" id="IPR043130">
    <property type="entry name" value="CDP-OH_PTrfase_TM_dom"/>
</dbReference>
<evidence type="ECO:0000256" key="1">
    <source>
        <dbReference type="ARBA" id="ARBA00000729"/>
    </source>
</evidence>
<evidence type="ECO:0000256" key="9">
    <source>
        <dbReference type="RuleBase" id="RU003750"/>
    </source>
</evidence>
<dbReference type="Pfam" id="PF01066">
    <property type="entry name" value="CDP-OH_P_transf"/>
    <property type="match status" value="1"/>
</dbReference>
<keyword evidence="12" id="KW-1185">Reference proteome</keyword>
<evidence type="ECO:0000256" key="4">
    <source>
        <dbReference type="ARBA" id="ARBA00012504"/>
    </source>
</evidence>
<organism evidence="11 12">
    <name type="scientific">Planotetraspora thailandica</name>
    <dbReference type="NCBI Taxonomy" id="487172"/>
    <lineage>
        <taxon>Bacteria</taxon>
        <taxon>Bacillati</taxon>
        <taxon>Actinomycetota</taxon>
        <taxon>Actinomycetes</taxon>
        <taxon>Streptosporangiales</taxon>
        <taxon>Streptosporangiaceae</taxon>
        <taxon>Planotetraspora</taxon>
    </lineage>
</organism>
<dbReference type="GO" id="GO:0016780">
    <property type="term" value="F:phosphotransferase activity, for other substituted phosphate groups"/>
    <property type="evidence" value="ECO:0007669"/>
    <property type="project" value="InterPro"/>
</dbReference>
<protein>
    <recommendedName>
        <fullName evidence="6">Bifunctional IPC transferase and DIPP synthase</fullName>
        <ecNumber evidence="4">2.7.7.74</ecNumber>
        <ecNumber evidence="5">2.7.8.34</ecNumber>
    </recommendedName>
</protein>
<dbReference type="InterPro" id="IPR048254">
    <property type="entry name" value="CDP_ALCOHOL_P_TRANSF_CS"/>
</dbReference>
<dbReference type="Proteomes" id="UP000605992">
    <property type="component" value="Unassembled WGS sequence"/>
</dbReference>
<evidence type="ECO:0000313" key="11">
    <source>
        <dbReference type="EMBL" id="GII53269.1"/>
    </source>
</evidence>
<comment type="similarity">
    <text evidence="3">In the N-terminal section; belongs to the MobA family.</text>
</comment>
<dbReference type="EC" id="2.7.8.34" evidence="5"/>
<sequence length="502" mass="51669">MAVVLATTPASGLPVAGGSLLTRLTRQLILLPVRDVHIVVRDDGFRGLDGADGIDDLNGVGDLTGVRHTVTAGDGLAADLRIVAKVARASAGAVAIMAGDVVAHAEALAALLEHPSADTAAIVGDGEAGPLAPPVRTERGRVAAAGNSFHQVASANGTFRGVLRVGEQHLGALAEVADELARLAEGRHLGRAADTEVADLLLAGLVRAGVPVRAAAVGPLHCRRVAGKIAADTAIARLADVDEAEARLAASIKTDDGFFATFCVSSWSRHLVRPAARLSVTPNAVTGMSVGFAVIAAVWFSEGQRLGLIAGAVALYLSFVLDCVDGQLARYTRTFSALGSWLDGISDRVKEYVVYAALALGYAAAAGGSGDIWVPAAAVMILQTLRHTIDFSYAGSVADAARADADGTPSFHLLAVPWDHEGETRPAAKGAGSSVLALSRQLDTGVAYWLKKIVVLPVGERMALIAVTAALFDARVTFLALLVWGGGAALYTLAGRIVRSFA</sequence>
<keyword evidence="10" id="KW-0812">Transmembrane</keyword>
<dbReference type="AlphaFoldDB" id="A0A8J3XUH1"/>
<evidence type="ECO:0000256" key="7">
    <source>
        <dbReference type="ARBA" id="ARBA00022679"/>
    </source>
</evidence>
<keyword evidence="10" id="KW-0472">Membrane</keyword>
<accession>A0A8J3XUH1</accession>
<name>A0A8J3XUH1_9ACTN</name>
<comment type="caution">
    <text evidence="11">The sequence shown here is derived from an EMBL/GenBank/DDBJ whole genome shotgun (WGS) entry which is preliminary data.</text>
</comment>
<dbReference type="EMBL" id="BOOR01000008">
    <property type="protein sequence ID" value="GII53269.1"/>
    <property type="molecule type" value="Genomic_DNA"/>
</dbReference>
<evidence type="ECO:0000256" key="6">
    <source>
        <dbReference type="ARBA" id="ARBA00018322"/>
    </source>
</evidence>
<comment type="similarity">
    <text evidence="9">Belongs to the CDP-alcohol phosphatidyltransferase class-I family.</text>
</comment>
<evidence type="ECO:0000313" key="12">
    <source>
        <dbReference type="Proteomes" id="UP000605992"/>
    </source>
</evidence>
<evidence type="ECO:0000256" key="2">
    <source>
        <dbReference type="ARBA" id="ARBA00006982"/>
    </source>
</evidence>
<dbReference type="InterPro" id="IPR000462">
    <property type="entry name" value="CDP-OH_P_trans"/>
</dbReference>
<comment type="similarity">
    <text evidence="2">In the C-terminal section; belongs to the CDP-alcohol phosphatidyltransferase class-I family.</text>
</comment>
<feature type="transmembrane region" description="Helical" evidence="10">
    <location>
        <begin position="478"/>
        <end position="498"/>
    </location>
</feature>
<dbReference type="InterPro" id="IPR029044">
    <property type="entry name" value="Nucleotide-diphossugar_trans"/>
</dbReference>
<evidence type="ECO:0000256" key="3">
    <source>
        <dbReference type="ARBA" id="ARBA00007897"/>
    </source>
</evidence>
<dbReference type="EC" id="2.7.7.74" evidence="4"/>
<gene>
    <name evidence="11" type="ORF">Pth03_16580</name>
</gene>
<comment type="catalytic activity">
    <reaction evidence="1">
        <text>1D-myo-inositol 3-phosphate + CTP + H(+) = CDP-1L-myo-inositol + diphosphate</text>
        <dbReference type="Rhea" id="RHEA:30647"/>
        <dbReference type="ChEBI" id="CHEBI:15378"/>
        <dbReference type="ChEBI" id="CHEBI:33019"/>
        <dbReference type="ChEBI" id="CHEBI:37563"/>
        <dbReference type="ChEBI" id="CHEBI:58401"/>
        <dbReference type="ChEBI" id="CHEBI:62573"/>
        <dbReference type="EC" id="2.7.7.74"/>
    </reaction>
</comment>
<dbReference type="GO" id="GO:0016020">
    <property type="term" value="C:membrane"/>
    <property type="evidence" value="ECO:0007669"/>
    <property type="project" value="InterPro"/>
</dbReference>
<feature type="transmembrane region" description="Helical" evidence="10">
    <location>
        <begin position="278"/>
        <end position="300"/>
    </location>
</feature>
<keyword evidence="7 9" id="KW-0808">Transferase</keyword>
<dbReference type="GO" id="GO:0008654">
    <property type="term" value="P:phospholipid biosynthetic process"/>
    <property type="evidence" value="ECO:0007669"/>
    <property type="project" value="InterPro"/>
</dbReference>
<dbReference type="SUPFAM" id="SSF53448">
    <property type="entry name" value="Nucleotide-diphospho-sugar transferases"/>
    <property type="match status" value="1"/>
</dbReference>
<comment type="catalytic activity">
    <reaction evidence="8">
        <text>CDP-1L-myo-inositol + 1D-myo-inositol 3-phosphate = bis(1L-myo-inositol) 3,1'-phosphate 1-phosphate + CMP + H(+)</text>
        <dbReference type="Rhea" id="RHEA:31327"/>
        <dbReference type="ChEBI" id="CHEBI:15378"/>
        <dbReference type="ChEBI" id="CHEBI:58401"/>
        <dbReference type="ChEBI" id="CHEBI:60377"/>
        <dbReference type="ChEBI" id="CHEBI:62573"/>
        <dbReference type="ChEBI" id="CHEBI:62576"/>
        <dbReference type="EC" id="2.7.8.34"/>
    </reaction>
</comment>
<dbReference type="PROSITE" id="PS00379">
    <property type="entry name" value="CDP_ALCOHOL_P_TRANSF"/>
    <property type="match status" value="1"/>
</dbReference>
<dbReference type="Gene3D" id="1.20.120.1760">
    <property type="match status" value="1"/>
</dbReference>
<evidence type="ECO:0000256" key="10">
    <source>
        <dbReference type="SAM" id="Phobius"/>
    </source>
</evidence>
<evidence type="ECO:0000256" key="8">
    <source>
        <dbReference type="ARBA" id="ARBA00049235"/>
    </source>
</evidence>
<keyword evidence="10" id="KW-1133">Transmembrane helix</keyword>
<reference evidence="11" key="1">
    <citation type="submission" date="2021-01" db="EMBL/GenBank/DDBJ databases">
        <title>Whole genome shotgun sequence of Planotetraspora thailandica NBRC 104271.</title>
        <authorList>
            <person name="Komaki H."/>
            <person name="Tamura T."/>
        </authorList>
    </citation>
    <scope>NUCLEOTIDE SEQUENCE</scope>
    <source>
        <strain evidence="11">NBRC 104271</strain>
    </source>
</reference>
<proteinExistence type="inferred from homology"/>